<dbReference type="RefSeq" id="WP_155619250.1">
    <property type="nucleotide sequence ID" value="NZ_BGML01000004.1"/>
</dbReference>
<dbReference type="Proteomes" id="UP000442469">
    <property type="component" value="Unassembled WGS sequence"/>
</dbReference>
<dbReference type="AlphaFoldDB" id="A0A6N8EQY9"/>
<comment type="caution">
    <text evidence="2">The sequence shown here is derived from an EMBL/GenBank/DDBJ whole genome shotgun (WGS) entry which is preliminary data.</text>
</comment>
<organism evidence="2 3">
    <name type="scientific">Paenibacillus macerans</name>
    <name type="common">Bacillus macerans</name>
    <dbReference type="NCBI Taxonomy" id="44252"/>
    <lineage>
        <taxon>Bacteria</taxon>
        <taxon>Bacillati</taxon>
        <taxon>Bacillota</taxon>
        <taxon>Bacilli</taxon>
        <taxon>Bacillales</taxon>
        <taxon>Paenibacillaceae</taxon>
        <taxon>Paenibacillus</taxon>
    </lineage>
</organism>
<accession>A0A6N8EQY9</accession>
<gene>
    <name evidence="2" type="ORF">GNQ08_01315</name>
</gene>
<dbReference type="GeneID" id="77012448"/>
<protein>
    <submittedName>
        <fullName evidence="2">Uncharacterized protein</fullName>
    </submittedName>
</protein>
<dbReference type="EMBL" id="WNZZ01000001">
    <property type="protein sequence ID" value="MUG21072.1"/>
    <property type="molecule type" value="Genomic_DNA"/>
</dbReference>
<sequence length="45" mass="5012">MEIGWLNDAENAGGESAKGEKEFRLQSGRNSLFLSFPVQNARERA</sequence>
<evidence type="ECO:0000313" key="3">
    <source>
        <dbReference type="Proteomes" id="UP000442469"/>
    </source>
</evidence>
<evidence type="ECO:0000256" key="1">
    <source>
        <dbReference type="SAM" id="MobiDB-lite"/>
    </source>
</evidence>
<evidence type="ECO:0000313" key="2">
    <source>
        <dbReference type="EMBL" id="MUG21072.1"/>
    </source>
</evidence>
<reference evidence="2 3" key="1">
    <citation type="submission" date="2019-11" db="EMBL/GenBank/DDBJ databases">
        <title>Draft genome sequences of five Paenibacillus species of dairy origin.</title>
        <authorList>
            <person name="Olajide A.M."/>
            <person name="Chen S."/>
            <person name="Lapointe G."/>
        </authorList>
    </citation>
    <scope>NUCLEOTIDE SEQUENCE [LARGE SCALE GENOMIC DNA]</scope>
    <source>
        <strain evidence="2 3">3CT49</strain>
    </source>
</reference>
<proteinExistence type="predicted"/>
<feature type="region of interest" description="Disordered" evidence="1">
    <location>
        <begin position="1"/>
        <end position="23"/>
    </location>
</feature>
<name>A0A6N8EQY9_PAEMA</name>